<comment type="caution">
    <text evidence="1">The sequence shown here is derived from an EMBL/GenBank/DDBJ whole genome shotgun (WGS) entry which is preliminary data.</text>
</comment>
<name>A0A645F319_9ZZZZ</name>
<proteinExistence type="predicted"/>
<dbReference type="EMBL" id="VSSQ01054730">
    <property type="protein sequence ID" value="MPN08651.1"/>
    <property type="molecule type" value="Genomic_DNA"/>
</dbReference>
<organism evidence="1">
    <name type="scientific">bioreactor metagenome</name>
    <dbReference type="NCBI Taxonomy" id="1076179"/>
    <lineage>
        <taxon>unclassified sequences</taxon>
        <taxon>metagenomes</taxon>
        <taxon>ecological metagenomes</taxon>
    </lineage>
</organism>
<reference evidence="1" key="1">
    <citation type="submission" date="2019-08" db="EMBL/GenBank/DDBJ databases">
        <authorList>
            <person name="Kucharzyk K."/>
            <person name="Murdoch R.W."/>
            <person name="Higgins S."/>
            <person name="Loffler F."/>
        </authorList>
    </citation>
    <scope>NUCLEOTIDE SEQUENCE</scope>
</reference>
<protein>
    <submittedName>
        <fullName evidence="1">Uncharacterized protein</fullName>
    </submittedName>
</protein>
<evidence type="ECO:0000313" key="1">
    <source>
        <dbReference type="EMBL" id="MPN08651.1"/>
    </source>
</evidence>
<dbReference type="Gene3D" id="3.20.20.80">
    <property type="entry name" value="Glycosidases"/>
    <property type="match status" value="1"/>
</dbReference>
<dbReference type="AlphaFoldDB" id="A0A645F319"/>
<accession>A0A645F319</accession>
<gene>
    <name evidence="1" type="ORF">SDC9_155936</name>
</gene>
<sequence length="251" mass="27589">MSYDHYTFFKKGDRGSYFNNQAMIRKAALEHDIPSMNIVQGCAWTTAIRVPTPDEYRYLAYTSLAYGSQGLSCYVYGYKGHWGSMLDPETGKTGPLYEAAKSINREFLAIAKELQPLKSLGAYHTGEIPYGVETLPETGVFQLEPKLENRSQGLTEPVTAVAEGDNFLNLRPPVTGFILGYFGTAGQPTHVLVVNLDYANHAQTTLVAPGALERFDQFKREWQDAGGSRAKLDIAPGSGVLLRLKNGAAAR</sequence>